<comment type="pathway">
    <text evidence="1 7 8">Cofactor biosynthesis; NAD(+) biosynthesis; NAD(+) from deamido-NAD(+) (L-Gln route): step 1/1.</text>
</comment>
<evidence type="ECO:0000256" key="2">
    <source>
        <dbReference type="ARBA" id="ARBA00007145"/>
    </source>
</evidence>
<dbReference type="FunFam" id="3.60.110.10:FF:000020">
    <property type="entry name" value="Glutamine-dependent NAD(+) synthetase"/>
    <property type="match status" value="1"/>
</dbReference>
<sequence length="680" mass="75461">MDFYNSYSQGFVRVAACTHHTTIGDPAANAASVLRLAGACHDDGVGLAVFPELTLSGYSIEDIVLQDLLLDDVEAALADIVTHSADLLPVLVVGAPLRYRQRIYNTAVVIHRGAVLGVAPKSYLPTYREFYERRQITPGDDERGVIRIGDIEAPFGPDLLFAASDLPDFVLHVEICEDMFVPIPPSAEAALAGATVLANLSGSPITIGRADDRRLLARSASSRCLAAYVYAAAGEGESTTDLAWDGQTMIFENGVLLAESERFPKGERRSVADVDTELLRSERLRMGTFDDNRRHHRPLTQSFRRIEFRLDPPAGDIGLRREIERFPFVPANAERLEHDCYEAYNIQVSGLEQRMRALDFPKIVIGISGGLDSTHALIVAARAMDRESRPRSDILAFTLPGFATGDRTKRNAIELCRALGVTFAEIDIRDTAQLMLKEMDHPFARGEKVYDVTFENVQAGLRTDYLFRLANQRGGIVLGTGDLSELGLGWSTYGVGDQMSHYNVNAGVPKTLIQHLIRWVISSGQFSSDVAEVLQSVLDTEITPELVPSGEEEELQSSEAKVGPFALQDFSLFHVLRFGFRPSKIAFLAWHAWSDPERGNWPAGFPQDKRPSYSLQEIRHWLQVFVQRFYSFSQFKRSALPNGPKVSHGGALSPRGDWRAPSDMSARIWLDEIDREVPED</sequence>
<feature type="binding site" evidence="7">
    <location>
        <position position="127"/>
    </location>
    <ligand>
        <name>L-glutamine</name>
        <dbReference type="ChEBI" id="CHEBI:58359"/>
    </ligand>
</feature>
<dbReference type="SUPFAM" id="SSF56317">
    <property type="entry name" value="Carbon-nitrogen hydrolase"/>
    <property type="match status" value="1"/>
</dbReference>
<dbReference type="InterPro" id="IPR014729">
    <property type="entry name" value="Rossmann-like_a/b/a_fold"/>
</dbReference>
<dbReference type="Gene3D" id="3.60.110.10">
    <property type="entry name" value="Carbon-nitrogen hydrolase"/>
    <property type="match status" value="1"/>
</dbReference>
<dbReference type="InterPro" id="IPR003694">
    <property type="entry name" value="NAD_synthase"/>
</dbReference>
<dbReference type="SUPFAM" id="SSF52402">
    <property type="entry name" value="Adenine nucleotide alpha hydrolases-like"/>
    <property type="match status" value="1"/>
</dbReference>
<evidence type="ECO:0000256" key="6">
    <source>
        <dbReference type="ARBA" id="ARBA00023027"/>
    </source>
</evidence>
<dbReference type="Pfam" id="PF00795">
    <property type="entry name" value="CN_hydrolase"/>
    <property type="match status" value="1"/>
</dbReference>
<feature type="binding site" evidence="7">
    <location>
        <begin position="366"/>
        <end position="373"/>
    </location>
    <ligand>
        <name>ATP</name>
        <dbReference type="ChEBI" id="CHEBI:30616"/>
    </ligand>
</feature>
<feature type="binding site" evidence="7">
    <location>
        <position position="480"/>
    </location>
    <ligand>
        <name>ATP</name>
        <dbReference type="ChEBI" id="CHEBI:30616"/>
    </ligand>
</feature>
<dbReference type="HAMAP" id="MF_02090">
    <property type="entry name" value="NadE_glutamine_dep"/>
    <property type="match status" value="1"/>
</dbReference>
<evidence type="ECO:0000259" key="10">
    <source>
        <dbReference type="PROSITE" id="PS50263"/>
    </source>
</evidence>
<feature type="binding site" evidence="7">
    <location>
        <position position="485"/>
    </location>
    <ligand>
        <name>deamido-NAD(+)</name>
        <dbReference type="ChEBI" id="CHEBI:58437"/>
        <note>ligand shared between two neighboring subunits</note>
    </ligand>
</feature>
<comment type="function">
    <text evidence="7">Catalyzes the ATP-dependent amidation of deamido-NAD to form NAD. Uses L-glutamine as a nitrogen source.</text>
</comment>
<comment type="similarity">
    <text evidence="2 7 8">In the C-terminal section; belongs to the NAD synthetase family.</text>
</comment>
<evidence type="ECO:0000256" key="1">
    <source>
        <dbReference type="ARBA" id="ARBA00005188"/>
    </source>
</evidence>
<dbReference type="Gene3D" id="1.10.10.1140">
    <property type="entry name" value="Glutamine-dependent NAD+ synthetase, C-terminal domain"/>
    <property type="match status" value="1"/>
</dbReference>
<dbReference type="PANTHER" id="PTHR23090:SF9">
    <property type="entry name" value="GLUTAMINE-DEPENDENT NAD(+) SYNTHETASE"/>
    <property type="match status" value="1"/>
</dbReference>
<comment type="caution">
    <text evidence="11">The sequence shown here is derived from an EMBL/GenBank/DDBJ whole genome shotgun (WGS) entry which is preliminary data.</text>
</comment>
<dbReference type="AlphaFoldDB" id="A0A1E3T758"/>
<feature type="binding site" evidence="7">
    <location>
        <position position="456"/>
    </location>
    <ligand>
        <name>deamido-NAD(+)</name>
        <dbReference type="ChEBI" id="CHEBI:58437"/>
        <note>ligand shared between two neighboring subunits</note>
    </ligand>
</feature>
<dbReference type="CDD" id="cd07570">
    <property type="entry name" value="GAT_Gln-NAD-synth"/>
    <property type="match status" value="1"/>
</dbReference>
<dbReference type="EC" id="6.3.5.1" evidence="7 8"/>
<dbReference type="FunFam" id="1.10.10.1140:FF:000001">
    <property type="entry name" value="Glutamine-dependent NAD(+) synthetase"/>
    <property type="match status" value="1"/>
</dbReference>
<dbReference type="STRING" id="243061.AWC25_15250"/>
<gene>
    <name evidence="7" type="primary">nadE</name>
    <name evidence="11" type="ORF">BHQ21_03860</name>
</gene>
<name>A0A1E3T758_9MYCO</name>
<keyword evidence="3 7" id="KW-0436">Ligase</keyword>
<dbReference type="GO" id="GO:0004359">
    <property type="term" value="F:glutaminase activity"/>
    <property type="evidence" value="ECO:0007669"/>
    <property type="project" value="InterPro"/>
</dbReference>
<evidence type="ECO:0000256" key="9">
    <source>
        <dbReference type="SAM" id="MobiDB-lite"/>
    </source>
</evidence>
<dbReference type="FunFam" id="3.40.50.620:FF:000155">
    <property type="entry name" value="Glutamine-dependent NAD(+) synthetase"/>
    <property type="match status" value="1"/>
</dbReference>
<keyword evidence="12" id="KW-1185">Reference proteome</keyword>
<feature type="binding site" evidence="7">
    <location>
        <position position="636"/>
    </location>
    <ligand>
        <name>deamido-NAD(+)</name>
        <dbReference type="ChEBI" id="CHEBI:58437"/>
        <note>ligand shared between two neighboring subunits</note>
    </ligand>
</feature>
<dbReference type="CDD" id="cd00553">
    <property type="entry name" value="NAD_synthase"/>
    <property type="match status" value="1"/>
</dbReference>
<feature type="active site" description="Proton acceptor; for glutaminase activity" evidence="7">
    <location>
        <position position="52"/>
    </location>
</feature>
<dbReference type="UniPathway" id="UPA00253">
    <property type="reaction ID" value="UER00334"/>
</dbReference>
<dbReference type="RefSeq" id="WP_069398985.1">
    <property type="nucleotide sequence ID" value="NZ_MIHC01000004.1"/>
</dbReference>
<protein>
    <recommendedName>
        <fullName evidence="7 8">Glutamine-dependent NAD(+) synthetase</fullName>
        <ecNumber evidence="7 8">6.3.5.1</ecNumber>
    </recommendedName>
    <alternativeName>
        <fullName evidence="7 8">NAD(+) synthase [glutamine-hydrolyzing]</fullName>
    </alternativeName>
</protein>
<dbReference type="InterPro" id="IPR014445">
    <property type="entry name" value="Gln-dep_NAD_synthase"/>
</dbReference>
<dbReference type="Gene3D" id="3.40.50.620">
    <property type="entry name" value="HUPs"/>
    <property type="match status" value="1"/>
</dbReference>
<feature type="active site" description="For glutaminase activity" evidence="7">
    <location>
        <position position="121"/>
    </location>
</feature>
<dbReference type="InterPro" id="IPR022310">
    <property type="entry name" value="NAD/GMP_synthase"/>
</dbReference>
<feature type="binding site" evidence="7">
    <location>
        <position position="209"/>
    </location>
    <ligand>
        <name>L-glutamine</name>
        <dbReference type="ChEBI" id="CHEBI:58359"/>
    </ligand>
</feature>
<organism evidence="11 12">
    <name type="scientific">Mycobacterium sherrisii</name>
    <dbReference type="NCBI Taxonomy" id="243061"/>
    <lineage>
        <taxon>Bacteria</taxon>
        <taxon>Bacillati</taxon>
        <taxon>Actinomycetota</taxon>
        <taxon>Actinomycetes</taxon>
        <taxon>Mycobacteriales</taxon>
        <taxon>Mycobacteriaceae</taxon>
        <taxon>Mycobacterium</taxon>
        <taxon>Mycobacterium simiae complex</taxon>
    </lineage>
</organism>
<feature type="region of interest" description="Disordered" evidence="9">
    <location>
        <begin position="640"/>
        <end position="659"/>
    </location>
</feature>
<evidence type="ECO:0000313" key="11">
    <source>
        <dbReference type="EMBL" id="ODR09733.1"/>
    </source>
</evidence>
<evidence type="ECO:0000313" key="12">
    <source>
        <dbReference type="Proteomes" id="UP000094224"/>
    </source>
</evidence>
<feature type="active site" description="Nucleophile; for glutaminase activity" evidence="7">
    <location>
        <position position="176"/>
    </location>
</feature>
<dbReference type="GO" id="GO:0005737">
    <property type="term" value="C:cytoplasm"/>
    <property type="evidence" value="ECO:0007669"/>
    <property type="project" value="InterPro"/>
</dbReference>
<dbReference type="GO" id="GO:0009435">
    <property type="term" value="P:NAD+ biosynthetic process"/>
    <property type="evidence" value="ECO:0007669"/>
    <property type="project" value="UniProtKB-UniRule"/>
</dbReference>
<reference evidence="12" key="1">
    <citation type="submission" date="2016-09" db="EMBL/GenBank/DDBJ databases">
        <authorList>
            <person name="Greninger A.L."/>
            <person name="Jerome K.R."/>
            <person name="Mcnair B."/>
            <person name="Wallis C."/>
            <person name="Fang F."/>
        </authorList>
    </citation>
    <scope>NUCLEOTIDE SEQUENCE [LARGE SCALE GENOMIC DNA]</scope>
    <source>
        <strain evidence="12">BC1_M4</strain>
    </source>
</reference>
<evidence type="ECO:0000256" key="8">
    <source>
        <dbReference type="PIRNR" id="PIRNR006630"/>
    </source>
</evidence>
<evidence type="ECO:0000256" key="4">
    <source>
        <dbReference type="ARBA" id="ARBA00022741"/>
    </source>
</evidence>
<accession>A0A1E3T758</accession>
<dbReference type="GO" id="GO:0008795">
    <property type="term" value="F:NAD+ synthase activity"/>
    <property type="evidence" value="ECO:0007669"/>
    <property type="project" value="UniProtKB-UniRule"/>
</dbReference>
<comment type="catalytic activity">
    <reaction evidence="7 8">
        <text>deamido-NAD(+) + L-glutamine + ATP + H2O = L-glutamate + AMP + diphosphate + NAD(+) + H(+)</text>
        <dbReference type="Rhea" id="RHEA:24384"/>
        <dbReference type="ChEBI" id="CHEBI:15377"/>
        <dbReference type="ChEBI" id="CHEBI:15378"/>
        <dbReference type="ChEBI" id="CHEBI:29985"/>
        <dbReference type="ChEBI" id="CHEBI:30616"/>
        <dbReference type="ChEBI" id="CHEBI:33019"/>
        <dbReference type="ChEBI" id="CHEBI:57540"/>
        <dbReference type="ChEBI" id="CHEBI:58359"/>
        <dbReference type="ChEBI" id="CHEBI:58437"/>
        <dbReference type="ChEBI" id="CHEBI:456215"/>
        <dbReference type="EC" id="6.3.5.1"/>
    </reaction>
</comment>
<dbReference type="NCBIfam" id="NF002730">
    <property type="entry name" value="PRK02628.1"/>
    <property type="match status" value="1"/>
</dbReference>
<evidence type="ECO:0000256" key="7">
    <source>
        <dbReference type="HAMAP-Rule" id="MF_02090"/>
    </source>
</evidence>
<feature type="binding site" evidence="7">
    <location>
        <position position="203"/>
    </location>
    <ligand>
        <name>L-glutamine</name>
        <dbReference type="ChEBI" id="CHEBI:58359"/>
    </ligand>
</feature>
<keyword evidence="4 7" id="KW-0547">Nucleotide-binding</keyword>
<dbReference type="GO" id="GO:0005524">
    <property type="term" value="F:ATP binding"/>
    <property type="evidence" value="ECO:0007669"/>
    <property type="project" value="UniProtKB-UniRule"/>
</dbReference>
<dbReference type="InterPro" id="IPR041856">
    <property type="entry name" value="NAD+_synth_C"/>
</dbReference>
<feature type="domain" description="CN hydrolase" evidence="10">
    <location>
        <begin position="12"/>
        <end position="276"/>
    </location>
</feature>
<evidence type="ECO:0000256" key="3">
    <source>
        <dbReference type="ARBA" id="ARBA00022598"/>
    </source>
</evidence>
<dbReference type="GO" id="GO:0003952">
    <property type="term" value="F:NAD+ synthase (glutamine-hydrolyzing) activity"/>
    <property type="evidence" value="ECO:0007669"/>
    <property type="project" value="UniProtKB-UniRule"/>
</dbReference>
<proteinExistence type="inferred from homology"/>
<dbReference type="EMBL" id="MIHC01000004">
    <property type="protein sequence ID" value="ODR09733.1"/>
    <property type="molecule type" value="Genomic_DNA"/>
</dbReference>
<dbReference type="PIRSF" id="PIRSF006630">
    <property type="entry name" value="NADS_GAT"/>
    <property type="match status" value="1"/>
</dbReference>
<dbReference type="Pfam" id="PF02540">
    <property type="entry name" value="NAD_synthase"/>
    <property type="match status" value="1"/>
</dbReference>
<dbReference type="PROSITE" id="PS50263">
    <property type="entry name" value="CN_HYDROLASE"/>
    <property type="match status" value="1"/>
</dbReference>
<feature type="binding site" evidence="7">
    <location>
        <begin position="490"/>
        <end position="493"/>
    </location>
    <ligand>
        <name>deamido-NAD(+)</name>
        <dbReference type="ChEBI" id="CHEBI:58437"/>
        <note>ligand shared between two neighboring subunits</note>
    </ligand>
</feature>
<dbReference type="Proteomes" id="UP000094224">
    <property type="component" value="Unassembled WGS sequence"/>
</dbReference>
<dbReference type="InterPro" id="IPR036526">
    <property type="entry name" value="C-N_Hydrolase_sf"/>
</dbReference>
<dbReference type="InterPro" id="IPR003010">
    <property type="entry name" value="C-N_Hydrolase"/>
</dbReference>
<dbReference type="PANTHER" id="PTHR23090">
    <property type="entry name" value="NH 3 /GLUTAMINE-DEPENDENT NAD + SYNTHETASE"/>
    <property type="match status" value="1"/>
</dbReference>
<evidence type="ECO:0000256" key="5">
    <source>
        <dbReference type="ARBA" id="ARBA00022840"/>
    </source>
</evidence>
<keyword evidence="5 7" id="KW-0067">ATP-binding</keyword>
<keyword evidence="6 7" id="KW-0520">NAD</keyword>